<evidence type="ECO:0000313" key="4">
    <source>
        <dbReference type="Proteomes" id="UP000694308"/>
    </source>
</evidence>
<keyword evidence="4" id="KW-1185">Reference proteome</keyword>
<dbReference type="NCBIfam" id="TIGR01446">
    <property type="entry name" value="DnaD_dom"/>
    <property type="match status" value="1"/>
</dbReference>
<evidence type="ECO:0000256" key="1">
    <source>
        <dbReference type="ARBA" id="ARBA00093462"/>
    </source>
</evidence>
<evidence type="ECO:0000259" key="2">
    <source>
        <dbReference type="Pfam" id="PF07261"/>
    </source>
</evidence>
<gene>
    <name evidence="3" type="ORF">I6U48_00850</name>
</gene>
<dbReference type="AlphaFoldDB" id="A0A949TUX9"/>
<dbReference type="Proteomes" id="UP000694308">
    <property type="component" value="Unassembled WGS sequence"/>
</dbReference>
<dbReference type="RefSeq" id="WP_218318505.1">
    <property type="nucleotide sequence ID" value="NZ_JAEEGC010000004.1"/>
</dbReference>
<feature type="domain" description="DnaB/C C-terminal" evidence="2">
    <location>
        <begin position="213"/>
        <end position="278"/>
    </location>
</feature>
<sequence length="295" mass="35044">MAIYRQLQTNLWQDEFILELEALEKYVYTYLMTNPRTTQCGIYRLVKKLMELELGLEWETIYKILKKLMDNNKIAYCEETGEIMLINWSKYNFINSRNTILCINKELKEVKNKEFIGRLYTICLERNYPVKDIFNGVVVDGLKIENKEEEDFLEAEGEEVDSLKADKEGLSSPFEAPYKALGEEEIKEEYINKSYNKQKVTNKSISRILLEFSKNIKKASKDEIEKFIEWRKTFEEEFIIKAIKQAVKYKAKHIGYIESIIKNWAAEGITTMKELMKKFKRNKPRVNSEAYRYLD</sequence>
<dbReference type="EMBL" id="JAEEGC010000004">
    <property type="protein sequence ID" value="MBV7271468.1"/>
    <property type="molecule type" value="Genomic_DNA"/>
</dbReference>
<dbReference type="PANTHER" id="PTHR37293:SF5">
    <property type="entry name" value="DNA REPLICATION PROTEIN"/>
    <property type="match status" value="1"/>
</dbReference>
<protein>
    <submittedName>
        <fullName evidence="3">DnaD domain protein</fullName>
    </submittedName>
</protein>
<name>A0A949TUX9_9CLOT</name>
<evidence type="ECO:0000313" key="3">
    <source>
        <dbReference type="EMBL" id="MBV7271468.1"/>
    </source>
</evidence>
<proteinExistence type="inferred from homology"/>
<comment type="similarity">
    <text evidence="1">Belongs to the DnaB/DnaD family.</text>
</comment>
<accession>A0A949TUX9</accession>
<dbReference type="InterPro" id="IPR006343">
    <property type="entry name" value="DnaB/C_C"/>
</dbReference>
<organism evidence="3 4">
    <name type="scientific">Clostridium thailandense</name>
    <dbReference type="NCBI Taxonomy" id="2794346"/>
    <lineage>
        <taxon>Bacteria</taxon>
        <taxon>Bacillati</taxon>
        <taxon>Bacillota</taxon>
        <taxon>Clostridia</taxon>
        <taxon>Eubacteriales</taxon>
        <taxon>Clostridiaceae</taxon>
        <taxon>Clostridium</taxon>
    </lineage>
</organism>
<dbReference type="InterPro" id="IPR053162">
    <property type="entry name" value="DnaD"/>
</dbReference>
<comment type="caution">
    <text evidence="3">The sequence shown here is derived from an EMBL/GenBank/DDBJ whole genome shotgun (WGS) entry which is preliminary data.</text>
</comment>
<reference evidence="3" key="1">
    <citation type="submission" date="2020-12" db="EMBL/GenBank/DDBJ databases">
        <title>Clostridium thailandense sp. nov., a novel acetogenic bacterium isolated from peat land soil in Thailand.</title>
        <authorList>
            <person name="Chaikitkaew S."/>
            <person name="Birkeland N.K."/>
        </authorList>
    </citation>
    <scope>NUCLEOTIDE SEQUENCE</scope>
    <source>
        <strain evidence="3">PL3</strain>
    </source>
</reference>
<dbReference type="PANTHER" id="PTHR37293">
    <property type="entry name" value="PHAGE REPLICATION PROTEIN-RELATED"/>
    <property type="match status" value="1"/>
</dbReference>
<dbReference type="Pfam" id="PF07261">
    <property type="entry name" value="DnaB_2"/>
    <property type="match status" value="1"/>
</dbReference>